<evidence type="ECO:0000256" key="3">
    <source>
        <dbReference type="ARBA" id="ARBA00022737"/>
    </source>
</evidence>
<dbReference type="GO" id="GO:0030620">
    <property type="term" value="F:U2 snRNA binding"/>
    <property type="evidence" value="ECO:0007669"/>
    <property type="project" value="InterPro"/>
</dbReference>
<keyword evidence="4" id="KW-0539">Nucleus</keyword>
<dbReference type="InterPro" id="IPR001611">
    <property type="entry name" value="Leu-rich_rpt"/>
</dbReference>
<dbReference type="InterPro" id="IPR044640">
    <property type="entry name" value="RU2A"/>
</dbReference>
<dbReference type="Proteomes" id="UP000308549">
    <property type="component" value="Unassembled WGS sequence"/>
</dbReference>
<dbReference type="InterPro" id="IPR032675">
    <property type="entry name" value="LRR_dom_sf"/>
</dbReference>
<keyword evidence="7" id="KW-0687">Ribonucleoprotein</keyword>
<proteinExistence type="inferred from homology"/>
<dbReference type="FunFam" id="3.80.10.10:FF:000026">
    <property type="entry name" value="U2 small nuclear ribonucleoprotein A"/>
    <property type="match status" value="1"/>
</dbReference>
<evidence type="ECO:0000256" key="4">
    <source>
        <dbReference type="ARBA" id="ARBA00023242"/>
    </source>
</evidence>
<comment type="similarity">
    <text evidence="5">Belongs to the U2 small nuclear ribonucleoprotein A family.</text>
</comment>
<keyword evidence="2" id="KW-0433">Leucine-rich repeat</keyword>
<dbReference type="EMBL" id="NAJL01000002">
    <property type="protein sequence ID" value="TKA33645.1"/>
    <property type="molecule type" value="Genomic_DNA"/>
</dbReference>
<keyword evidence="8" id="KW-1185">Reference proteome</keyword>
<dbReference type="Pfam" id="PF14580">
    <property type="entry name" value="LRR_9"/>
    <property type="match status" value="1"/>
</dbReference>
<dbReference type="GO" id="GO:0005686">
    <property type="term" value="C:U2 snRNP"/>
    <property type="evidence" value="ECO:0007669"/>
    <property type="project" value="TreeGrafter"/>
</dbReference>
<evidence type="ECO:0000256" key="1">
    <source>
        <dbReference type="ARBA" id="ARBA00004123"/>
    </source>
</evidence>
<comment type="subcellular location">
    <subcellularLocation>
        <location evidence="1">Nucleus</location>
    </subcellularLocation>
</comment>
<dbReference type="PROSITE" id="PS51450">
    <property type="entry name" value="LRR"/>
    <property type="match status" value="1"/>
</dbReference>
<dbReference type="PANTHER" id="PTHR10552:SF6">
    <property type="entry name" value="U2 SMALL NUCLEAR RIBONUCLEOPROTEIN A"/>
    <property type="match status" value="1"/>
</dbReference>
<evidence type="ECO:0000256" key="5">
    <source>
        <dbReference type="ARBA" id="ARBA00024196"/>
    </source>
</evidence>
<sequence length="246" mass="27618">MRLTAELINNSLSYLNPLNERELDLRGHKIPTIENLGVAAKDLEAIDFTDNDISVLANFPLSPRLQTLLCARNRIASIQPSLPKSIPNLSTLVLTQNNVSELADLDALQGFPKLTHVSLLENPVTSKENYRYYLLWRNPHIRFLDFQKVKDAERTRGKELFGTFDAPTELAQSIISVRSNRPFSAAPAVNGVGKDQKMKITEKERKRFEALVRNASSLAEVQKLEKMFAEGRLPTDVAGADEMDET</sequence>
<dbReference type="Gene3D" id="3.80.10.10">
    <property type="entry name" value="Ribonuclease Inhibitor"/>
    <property type="match status" value="1"/>
</dbReference>
<reference evidence="7 8" key="1">
    <citation type="submission" date="2017-03" db="EMBL/GenBank/DDBJ databases">
        <title>Genomes of endolithic fungi from Antarctica.</title>
        <authorList>
            <person name="Coleine C."/>
            <person name="Masonjones S."/>
            <person name="Stajich J.E."/>
        </authorList>
    </citation>
    <scope>NUCLEOTIDE SEQUENCE [LARGE SCALE GENOMIC DNA]</scope>
    <source>
        <strain evidence="7 8">CCFEE 6315</strain>
    </source>
</reference>
<protein>
    <recommendedName>
        <fullName evidence="6">U2 small nuclear ribonucleoprotein A'</fullName>
    </recommendedName>
</protein>
<evidence type="ECO:0000313" key="7">
    <source>
        <dbReference type="EMBL" id="TKA33645.1"/>
    </source>
</evidence>
<keyword evidence="3" id="KW-0677">Repeat</keyword>
<name>A0A4U0UGM5_9PEZI</name>
<dbReference type="OrthoDB" id="433501at2759"/>
<dbReference type="SUPFAM" id="SSF52058">
    <property type="entry name" value="L domain-like"/>
    <property type="match status" value="1"/>
</dbReference>
<evidence type="ECO:0000256" key="6">
    <source>
        <dbReference type="ARBA" id="ARBA00024238"/>
    </source>
</evidence>
<dbReference type="PANTHER" id="PTHR10552">
    <property type="entry name" value="U2 SMALL NUCLEAR RIBONUCLEOPROTEIN A"/>
    <property type="match status" value="1"/>
</dbReference>
<comment type="caution">
    <text evidence="7">The sequence shown here is derived from an EMBL/GenBank/DDBJ whole genome shotgun (WGS) entry which is preliminary data.</text>
</comment>
<evidence type="ECO:0000313" key="8">
    <source>
        <dbReference type="Proteomes" id="UP000308549"/>
    </source>
</evidence>
<organism evidence="7 8">
    <name type="scientific">Salinomyces thailandicus</name>
    <dbReference type="NCBI Taxonomy" id="706561"/>
    <lineage>
        <taxon>Eukaryota</taxon>
        <taxon>Fungi</taxon>
        <taxon>Dikarya</taxon>
        <taxon>Ascomycota</taxon>
        <taxon>Pezizomycotina</taxon>
        <taxon>Dothideomycetes</taxon>
        <taxon>Dothideomycetidae</taxon>
        <taxon>Mycosphaerellales</taxon>
        <taxon>Teratosphaeriaceae</taxon>
        <taxon>Salinomyces</taxon>
    </lineage>
</organism>
<dbReference type="AlphaFoldDB" id="A0A4U0UGM5"/>
<evidence type="ECO:0000256" key="2">
    <source>
        <dbReference type="ARBA" id="ARBA00022614"/>
    </source>
</evidence>
<accession>A0A4U0UGM5</accession>
<gene>
    <name evidence="7" type="ORF">B0A50_00481</name>
</gene>
<dbReference type="GO" id="GO:0000398">
    <property type="term" value="P:mRNA splicing, via spliceosome"/>
    <property type="evidence" value="ECO:0007669"/>
    <property type="project" value="InterPro"/>
</dbReference>